<feature type="domain" description="ATP-cone" evidence="5">
    <location>
        <begin position="10"/>
        <end position="103"/>
    </location>
</feature>
<dbReference type="Gene3D" id="3.20.70.20">
    <property type="match status" value="1"/>
</dbReference>
<keyword evidence="2 3" id="KW-0067">ATP-binding</keyword>
<dbReference type="NCBIfam" id="NF006126">
    <property type="entry name" value="PRK08270.1"/>
    <property type="match status" value="1"/>
</dbReference>
<dbReference type="GO" id="GO:0006260">
    <property type="term" value="P:DNA replication"/>
    <property type="evidence" value="ECO:0007669"/>
    <property type="project" value="InterPro"/>
</dbReference>
<dbReference type="NCBIfam" id="TIGR02487">
    <property type="entry name" value="NrdD"/>
    <property type="match status" value="1"/>
</dbReference>
<dbReference type="InterPro" id="IPR005144">
    <property type="entry name" value="ATP-cone_dom"/>
</dbReference>
<dbReference type="PANTHER" id="PTHR21075">
    <property type="entry name" value="ANAEROBIC RIBONUCLEOSIDE-TRIPHOSPHATE REDUCTASE"/>
    <property type="match status" value="1"/>
</dbReference>
<evidence type="ECO:0000256" key="3">
    <source>
        <dbReference type="PROSITE-ProRule" id="PRU00492"/>
    </source>
</evidence>
<accession>A0A1G2FVC2</accession>
<dbReference type="InterPro" id="IPR012833">
    <property type="entry name" value="NrdD"/>
</dbReference>
<dbReference type="PROSITE" id="PS51161">
    <property type="entry name" value="ATP_CONE"/>
    <property type="match status" value="1"/>
</dbReference>
<dbReference type="GO" id="GO:0008998">
    <property type="term" value="F:ribonucleoside-triphosphate reductase (thioredoxin) activity"/>
    <property type="evidence" value="ECO:0007669"/>
    <property type="project" value="InterPro"/>
</dbReference>
<evidence type="ECO:0000313" key="7">
    <source>
        <dbReference type="Proteomes" id="UP000177126"/>
    </source>
</evidence>
<evidence type="ECO:0000313" key="6">
    <source>
        <dbReference type="EMBL" id="OGZ42024.1"/>
    </source>
</evidence>
<dbReference type="GO" id="GO:0031250">
    <property type="term" value="C:anaerobic ribonucleoside-triphosphate reductase complex"/>
    <property type="evidence" value="ECO:0007669"/>
    <property type="project" value="TreeGrafter"/>
</dbReference>
<dbReference type="EMBL" id="MHNF01000005">
    <property type="protein sequence ID" value="OGZ42024.1"/>
    <property type="molecule type" value="Genomic_DNA"/>
</dbReference>
<dbReference type="Pfam" id="PF03477">
    <property type="entry name" value="ATP-cone"/>
    <property type="match status" value="1"/>
</dbReference>
<dbReference type="CDD" id="cd01675">
    <property type="entry name" value="RNR_III"/>
    <property type="match status" value="1"/>
</dbReference>
<dbReference type="SUPFAM" id="SSF51998">
    <property type="entry name" value="PFL-like glycyl radical enzymes"/>
    <property type="match status" value="1"/>
</dbReference>
<reference evidence="6 7" key="1">
    <citation type="journal article" date="2016" name="Nat. Commun.">
        <title>Thousands of microbial genomes shed light on interconnected biogeochemical processes in an aquifer system.</title>
        <authorList>
            <person name="Anantharaman K."/>
            <person name="Brown C.T."/>
            <person name="Hug L.A."/>
            <person name="Sharon I."/>
            <person name="Castelle C.J."/>
            <person name="Probst A.J."/>
            <person name="Thomas B.C."/>
            <person name="Singh A."/>
            <person name="Wilkins M.J."/>
            <person name="Karaoz U."/>
            <person name="Brodie E.L."/>
            <person name="Williams K.H."/>
            <person name="Hubbard S.S."/>
            <person name="Banfield J.F."/>
        </authorList>
    </citation>
    <scope>NUCLEOTIDE SEQUENCE [LARGE SCALE GENOMIC DNA]</scope>
</reference>
<comment type="caution">
    <text evidence="6">The sequence shown here is derived from an EMBL/GenBank/DDBJ whole genome shotgun (WGS) entry which is preliminary data.</text>
</comment>
<protein>
    <submittedName>
        <fullName evidence="6">Ribonucleoside triphosphate reductase</fullName>
    </submittedName>
</protein>
<keyword evidence="4" id="KW-0175">Coiled coil</keyword>
<name>A0A1G2FVC2_9BACT</name>
<evidence type="ECO:0000256" key="2">
    <source>
        <dbReference type="ARBA" id="ARBA00022840"/>
    </source>
</evidence>
<evidence type="ECO:0000256" key="1">
    <source>
        <dbReference type="ARBA" id="ARBA00022741"/>
    </source>
</evidence>
<gene>
    <name evidence="6" type="ORF">A3B04_03030</name>
</gene>
<dbReference type="GO" id="GO:0009265">
    <property type="term" value="P:2'-deoxyribonucleotide biosynthetic process"/>
    <property type="evidence" value="ECO:0007669"/>
    <property type="project" value="TreeGrafter"/>
</dbReference>
<dbReference type="PANTHER" id="PTHR21075:SF0">
    <property type="entry name" value="ANAEROBIC RIBONUCLEOSIDE-TRIPHOSPHATE REDUCTASE"/>
    <property type="match status" value="1"/>
</dbReference>
<feature type="coiled-coil region" evidence="4">
    <location>
        <begin position="95"/>
        <end position="122"/>
    </location>
</feature>
<dbReference type="AlphaFoldDB" id="A0A1G2FVC2"/>
<dbReference type="GO" id="GO:0004748">
    <property type="term" value="F:ribonucleoside-diphosphate reductase activity, thioredoxin disulfide as acceptor"/>
    <property type="evidence" value="ECO:0007669"/>
    <property type="project" value="TreeGrafter"/>
</dbReference>
<proteinExistence type="predicted"/>
<dbReference type="Pfam" id="PF13597">
    <property type="entry name" value="NRDD"/>
    <property type="match status" value="1"/>
</dbReference>
<dbReference type="Proteomes" id="UP000177126">
    <property type="component" value="Unassembled WGS sequence"/>
</dbReference>
<dbReference type="GO" id="GO:0005524">
    <property type="term" value="F:ATP binding"/>
    <property type="evidence" value="ECO:0007669"/>
    <property type="project" value="UniProtKB-UniRule"/>
</dbReference>
<evidence type="ECO:0000256" key="4">
    <source>
        <dbReference type="SAM" id="Coils"/>
    </source>
</evidence>
<evidence type="ECO:0000259" key="5">
    <source>
        <dbReference type="PROSITE" id="PS51161"/>
    </source>
</evidence>
<sequence length="709" mass="81265">MTPVIKAKFDKIQKRDGRIVGFDQSQIEKAVHKALTSTGQGDGPIARQVANKVVNLLNKRFRQGEIPKVEEIQDIVEEVLILENLVETAKAYILYREQRRRIREAQSTMDETVQMVDKYIQELDWQIKENANMAYSLQGLHQYITSAVSKKYWLDKIYTKEIREAVNSGDFHIHDLDFVGAYCCGWDLYDLILRGFGGVIGKVESRPPKHLRTALGQLVNFFYTLQGEAAGAQAVSNFDTLMAPFIRYDNLNYAQVKQAMQEFVFNCAIPTRVGFQTPFLNVTLDIKPPKSLAGQPVIIGGQSQKENYADFQEEMNVFNRAFCEVMIEGDASGRVFTFPIPTYNITKDFDWENPALAGVWEMTAKYGVPYFANFINSDMDADDARSMCCRLRLDNRELYKRGGGLFGAYPLTGSIGVVTLNLPRLGYLSKTKKEFFARLERMMELSKISLEIKRKTIDNFMEKGLYPYSRHYLEGIKKMRNSYWSNHFSTIGLVGMNEMLRNFIDKDITTGEGQKFASEVLDYMRKTLIKYQEETGNLYNLEATPAEGASYRLAKKDLEKYPDIITAGEKDHYYTNSTHLPVGFTNDLFEALELQDNLQIKYTGGTVLHAFLGERIQNHATIKTLLKKVFAKYSLPYLTFSPTFSICPNHGYLQGEHFTCPKCLIAQPCEVYSRVVGYIRPVQQWHLGKQEEFKNRLVYKVKERAMIKA</sequence>
<keyword evidence="1 3" id="KW-0547">Nucleotide-binding</keyword>
<organism evidence="6 7">
    <name type="scientific">Candidatus Portnoybacteria bacterium RIFCSPLOWO2_02_FULL_39_11</name>
    <dbReference type="NCBI Taxonomy" id="1802001"/>
    <lineage>
        <taxon>Bacteria</taxon>
        <taxon>Candidatus Portnoyibacteriota</taxon>
    </lineage>
</organism>